<dbReference type="Proteomes" id="UP000712080">
    <property type="component" value="Unassembled WGS sequence"/>
</dbReference>
<evidence type="ECO:0000313" key="3">
    <source>
        <dbReference type="EMBL" id="NMH27511.1"/>
    </source>
</evidence>
<feature type="signal peptide" evidence="2">
    <location>
        <begin position="1"/>
        <end position="21"/>
    </location>
</feature>
<proteinExistence type="predicted"/>
<organism evidence="3 4">
    <name type="scientific">Flavobacterium silvaticum</name>
    <dbReference type="NCBI Taxonomy" id="1852020"/>
    <lineage>
        <taxon>Bacteria</taxon>
        <taxon>Pseudomonadati</taxon>
        <taxon>Bacteroidota</taxon>
        <taxon>Flavobacteriia</taxon>
        <taxon>Flavobacteriales</taxon>
        <taxon>Flavobacteriaceae</taxon>
        <taxon>Flavobacterium</taxon>
    </lineage>
</organism>
<keyword evidence="4" id="KW-1185">Reference proteome</keyword>
<dbReference type="RefSeq" id="WP_169526515.1">
    <property type="nucleotide sequence ID" value="NZ_JAAMPU010000101.1"/>
</dbReference>
<evidence type="ECO:0000313" key="4">
    <source>
        <dbReference type="Proteomes" id="UP000712080"/>
    </source>
</evidence>
<feature type="coiled-coil region" evidence="1">
    <location>
        <begin position="37"/>
        <end position="100"/>
    </location>
</feature>
<keyword evidence="2" id="KW-0732">Signal</keyword>
<comment type="caution">
    <text evidence="3">The sequence shown here is derived from an EMBL/GenBank/DDBJ whole genome shotgun (WGS) entry which is preliminary data.</text>
</comment>
<keyword evidence="1" id="KW-0175">Coiled coil</keyword>
<evidence type="ECO:0000256" key="2">
    <source>
        <dbReference type="SAM" id="SignalP"/>
    </source>
</evidence>
<sequence>MKNVIFYVAALLCLFTSKIVAQETFEAKARIIADKIEQITKEEKDALKGEVDRVNENLEKGTISPEQADQQKIDFAQFRANNIERRTAAAQDELRKLVQEKVDGQVASEVVAEKGGFKISYNNNNKKKDTIPHSESRTTSQAVFAFGLNNLLTDGALAHSDYRIWGSHYYEYGFTLNTRLAKNHNLVHLTYGLSVQLNNLRSTNKRVFEVDGNQTNLVNPGIGMRDTRFKAINMVVPVHLEFDFTKPKMDGDKKIFKTHDSFRVGLGGYAGANLGNRQFTKYDNEAGNTVKSKEKGDFNVNDFVYGLSAYVGYGDVSLFAKYDLQPFFTDNAIDQNNISFGVRFDWN</sequence>
<reference evidence="3" key="1">
    <citation type="submission" date="2020-02" db="EMBL/GenBank/DDBJ databases">
        <title>Flavobacterium sp. genome.</title>
        <authorList>
            <person name="Jung H.S."/>
            <person name="Baek J.H."/>
            <person name="Jeon C.O."/>
        </authorList>
    </citation>
    <scope>NUCLEOTIDE SEQUENCE</scope>
    <source>
        <strain evidence="3">SE-s28</strain>
    </source>
</reference>
<dbReference type="EMBL" id="JAAMPU010000101">
    <property type="protein sequence ID" value="NMH27511.1"/>
    <property type="molecule type" value="Genomic_DNA"/>
</dbReference>
<name>A0A972FK83_9FLAO</name>
<evidence type="ECO:0000256" key="1">
    <source>
        <dbReference type="SAM" id="Coils"/>
    </source>
</evidence>
<protein>
    <submittedName>
        <fullName evidence="3">OmpH family outer membrane protein</fullName>
    </submittedName>
</protein>
<gene>
    <name evidence="3" type="ORF">G6047_05665</name>
</gene>
<dbReference type="AlphaFoldDB" id="A0A972FK83"/>
<feature type="chain" id="PRO_5037202292" evidence="2">
    <location>
        <begin position="22"/>
        <end position="347"/>
    </location>
</feature>
<accession>A0A972FK83</accession>